<protein>
    <recommendedName>
        <fullName evidence="8">DNA-directed RNA polymerase III subunit RPC4</fullName>
    </recommendedName>
</protein>
<dbReference type="AlphaFoldDB" id="A0AAV6VLV8"/>
<comment type="subcellular location">
    <subcellularLocation>
        <location evidence="1">Nucleus</location>
    </subcellularLocation>
</comment>
<reference evidence="6 7" key="1">
    <citation type="journal article" date="2022" name="Nat. Ecol. Evol.">
        <title>A masculinizing supergene underlies an exaggerated male reproductive morph in a spider.</title>
        <authorList>
            <person name="Hendrickx F."/>
            <person name="De Corte Z."/>
            <person name="Sonet G."/>
            <person name="Van Belleghem S.M."/>
            <person name="Kostlbacher S."/>
            <person name="Vangestel C."/>
        </authorList>
    </citation>
    <scope>NUCLEOTIDE SEQUENCE [LARGE SCALE GENOMIC DNA]</scope>
    <source>
        <strain evidence="6">W744_W776</strain>
    </source>
</reference>
<dbReference type="PANTHER" id="PTHR13408">
    <property type="entry name" value="DNA-DIRECTED RNA POLYMERASE III"/>
    <property type="match status" value="1"/>
</dbReference>
<name>A0AAV6VLV8_9ARAC</name>
<evidence type="ECO:0000313" key="7">
    <source>
        <dbReference type="Proteomes" id="UP000827092"/>
    </source>
</evidence>
<evidence type="ECO:0000256" key="2">
    <source>
        <dbReference type="ARBA" id="ARBA00022478"/>
    </source>
</evidence>
<evidence type="ECO:0000256" key="5">
    <source>
        <dbReference type="SAM" id="MobiDB-lite"/>
    </source>
</evidence>
<feature type="compositionally biased region" description="Polar residues" evidence="5">
    <location>
        <begin position="14"/>
        <end position="24"/>
    </location>
</feature>
<dbReference type="Pfam" id="PF05132">
    <property type="entry name" value="RNA_pol_Rpc4"/>
    <property type="match status" value="1"/>
</dbReference>
<evidence type="ECO:0000256" key="1">
    <source>
        <dbReference type="ARBA" id="ARBA00004123"/>
    </source>
</evidence>
<comment type="caution">
    <text evidence="6">The sequence shown here is derived from an EMBL/GenBank/DDBJ whole genome shotgun (WGS) entry which is preliminary data.</text>
</comment>
<keyword evidence="7" id="KW-1185">Reference proteome</keyword>
<keyword evidence="3" id="KW-0804">Transcription</keyword>
<keyword evidence="2" id="KW-0240">DNA-directed RNA polymerase</keyword>
<dbReference type="GO" id="GO:0042797">
    <property type="term" value="P:tRNA transcription by RNA polymerase III"/>
    <property type="evidence" value="ECO:0007669"/>
    <property type="project" value="TreeGrafter"/>
</dbReference>
<dbReference type="GO" id="GO:0005666">
    <property type="term" value="C:RNA polymerase III complex"/>
    <property type="evidence" value="ECO:0007669"/>
    <property type="project" value="InterPro"/>
</dbReference>
<dbReference type="PANTHER" id="PTHR13408:SF0">
    <property type="entry name" value="DNA-DIRECTED RNA POLYMERASE III SUBUNIT RPC4"/>
    <property type="match status" value="1"/>
</dbReference>
<dbReference type="Proteomes" id="UP000827092">
    <property type="component" value="Unassembled WGS sequence"/>
</dbReference>
<dbReference type="InterPro" id="IPR007811">
    <property type="entry name" value="RPC4"/>
</dbReference>
<accession>A0AAV6VLV8</accession>
<sequence>MNTFLVGERDSSKKTQISDNQRNYESPDSRQKSSRGRGRGQKVFVQSEGTFLGEGPALKTKKEVPTSSYERSSGPRGSRSKEADCKFDANAKSLKYLFENYDEDEVFDENLILPVRFPIVKQEVKKEIKEEVKIEIKEEILDEDIKEDIEIVIKSEGTLLLFQLPSFLPFKKAPVVVPEINLKSLGEGRIGKLQIFRSGKMRLVTGSMTMSVETTSEIQTLCEIASVSVGNSRENGDIAVLGRINQKLVLRPFLEEDMNRMRG</sequence>
<dbReference type="EMBL" id="JAFNEN010000068">
    <property type="protein sequence ID" value="KAG8196526.1"/>
    <property type="molecule type" value="Genomic_DNA"/>
</dbReference>
<evidence type="ECO:0000256" key="4">
    <source>
        <dbReference type="ARBA" id="ARBA00023242"/>
    </source>
</evidence>
<evidence type="ECO:0000256" key="3">
    <source>
        <dbReference type="ARBA" id="ARBA00023163"/>
    </source>
</evidence>
<organism evidence="6 7">
    <name type="scientific">Oedothorax gibbosus</name>
    <dbReference type="NCBI Taxonomy" id="931172"/>
    <lineage>
        <taxon>Eukaryota</taxon>
        <taxon>Metazoa</taxon>
        <taxon>Ecdysozoa</taxon>
        <taxon>Arthropoda</taxon>
        <taxon>Chelicerata</taxon>
        <taxon>Arachnida</taxon>
        <taxon>Araneae</taxon>
        <taxon>Araneomorphae</taxon>
        <taxon>Entelegynae</taxon>
        <taxon>Araneoidea</taxon>
        <taxon>Linyphiidae</taxon>
        <taxon>Erigoninae</taxon>
        <taxon>Oedothorax</taxon>
    </lineage>
</organism>
<evidence type="ECO:0000313" key="6">
    <source>
        <dbReference type="EMBL" id="KAG8196526.1"/>
    </source>
</evidence>
<evidence type="ECO:0008006" key="8">
    <source>
        <dbReference type="Google" id="ProtNLM"/>
    </source>
</evidence>
<keyword evidence="4" id="KW-0539">Nucleus</keyword>
<dbReference type="GO" id="GO:0003677">
    <property type="term" value="F:DNA binding"/>
    <property type="evidence" value="ECO:0007669"/>
    <property type="project" value="InterPro"/>
</dbReference>
<proteinExistence type="predicted"/>
<feature type="region of interest" description="Disordered" evidence="5">
    <location>
        <begin position="1"/>
        <end position="84"/>
    </location>
</feature>
<gene>
    <name evidence="6" type="ORF">JTE90_003543</name>
</gene>